<dbReference type="VEuPathDB" id="AmoebaDB:NAEGRDRAFT_57613"/>
<feature type="compositionally biased region" description="Low complexity" evidence="2">
    <location>
        <begin position="377"/>
        <end position="403"/>
    </location>
</feature>
<dbReference type="PROSITE" id="PS50211">
    <property type="entry name" value="DENN"/>
    <property type="match status" value="1"/>
</dbReference>
<feature type="compositionally biased region" description="Low complexity" evidence="2">
    <location>
        <begin position="826"/>
        <end position="835"/>
    </location>
</feature>
<feature type="region of interest" description="Disordered" evidence="2">
    <location>
        <begin position="1105"/>
        <end position="1134"/>
    </location>
</feature>
<dbReference type="InterPro" id="IPR001194">
    <property type="entry name" value="cDENN_dom"/>
</dbReference>
<feature type="compositionally biased region" description="Polar residues" evidence="2">
    <location>
        <begin position="1115"/>
        <end position="1132"/>
    </location>
</feature>
<organism evidence="6">
    <name type="scientific">Naegleria gruberi</name>
    <name type="common">Amoeba</name>
    <dbReference type="NCBI Taxonomy" id="5762"/>
    <lineage>
        <taxon>Eukaryota</taxon>
        <taxon>Discoba</taxon>
        <taxon>Heterolobosea</taxon>
        <taxon>Tetramitia</taxon>
        <taxon>Eutetramitia</taxon>
        <taxon>Vahlkampfiidae</taxon>
        <taxon>Naegleria</taxon>
    </lineage>
</organism>
<dbReference type="PROSITE" id="PS50003">
    <property type="entry name" value="PH_DOMAIN"/>
    <property type="match status" value="1"/>
</dbReference>
<evidence type="ECO:0000256" key="2">
    <source>
        <dbReference type="SAM" id="MobiDB-lite"/>
    </source>
</evidence>
<feature type="compositionally biased region" description="Polar residues" evidence="2">
    <location>
        <begin position="1492"/>
        <end position="1501"/>
    </location>
</feature>
<dbReference type="Pfam" id="PF00169">
    <property type="entry name" value="PH"/>
    <property type="match status" value="1"/>
</dbReference>
<dbReference type="SUPFAM" id="SSF50729">
    <property type="entry name" value="PH domain-like"/>
    <property type="match status" value="1"/>
</dbReference>
<dbReference type="InParanoid" id="D2VAB9"/>
<feature type="region of interest" description="Disordered" evidence="2">
    <location>
        <begin position="1492"/>
        <end position="1512"/>
    </location>
</feature>
<evidence type="ECO:0000259" key="3">
    <source>
        <dbReference type="PROSITE" id="PS50003"/>
    </source>
</evidence>
<dbReference type="Gene3D" id="3.30.450.200">
    <property type="match status" value="1"/>
</dbReference>
<dbReference type="GeneID" id="8859519"/>
<gene>
    <name evidence="5" type="ORF">NAEGRDRAFT_57613</name>
</gene>
<evidence type="ECO:0000259" key="4">
    <source>
        <dbReference type="PROSITE" id="PS50211"/>
    </source>
</evidence>
<name>D2VAB9_NAEGR</name>
<reference evidence="5 6" key="1">
    <citation type="journal article" date="2010" name="Cell">
        <title>The genome of Naegleria gruberi illuminates early eukaryotic versatility.</title>
        <authorList>
            <person name="Fritz-Laylin L.K."/>
            <person name="Prochnik S.E."/>
            <person name="Ginger M.L."/>
            <person name="Dacks J.B."/>
            <person name="Carpenter M.L."/>
            <person name="Field M.C."/>
            <person name="Kuo A."/>
            <person name="Paredez A."/>
            <person name="Chapman J."/>
            <person name="Pham J."/>
            <person name="Shu S."/>
            <person name="Neupane R."/>
            <person name="Cipriano M."/>
            <person name="Mancuso J."/>
            <person name="Tu H."/>
            <person name="Salamov A."/>
            <person name="Lindquist E."/>
            <person name="Shapiro H."/>
            <person name="Lucas S."/>
            <person name="Grigoriev I.V."/>
            <person name="Cande W.Z."/>
            <person name="Fulton C."/>
            <person name="Rokhsar D.S."/>
            <person name="Dawson S.C."/>
        </authorList>
    </citation>
    <scope>NUCLEOTIDE SEQUENCE [LARGE SCALE GENOMIC DNA]</scope>
    <source>
        <strain evidence="5 6">NEG-M</strain>
    </source>
</reference>
<sequence>MKAKPSLKSQKSPNSSSFPLLTFTNTINNRNKLNNLFIEEEELQDITPSMLKNKPPISNEYNDSSKYDNTSTCSSSISSVITTNSTLAKKPTSPSFAKRFLNQFSLPNLLSTPTKTNEKSIRTPPPNFPRHYAHFDSPDIVDSMEVRPSSVRGSKDNRNPQQNTPTIAGDEKNFSTITHEETLKRKINNSSPLSSSIIDSIGIGQLNSDRSLLPLESQRAKSNSRTHEIPISKKQSLQSSLSNLKEALLKVDDCCERDCNHKTSSNHQEEETKQYQPLDSSYCWCDRSNLLNCSCGSTGSHHHNINNSTSIDNNIINISNTLGTTNTTAFIFSPSREALFHQFKHYNIKSLLNTPSSLASKSVDNLINLMTESEAHSSSSTTTNNNSTSGSTATQQQQQQDNQSSSVLLENLCSRYRRIIEDVCILSLNTTQINEIIQTKFGECLKATLESPPSTPSSPAEEEEKNAVEETANNKPSNVIIHVKREATLIDNYPKEKKKKSSNQSSEQHQQHFQEDSFLGGSDLTPLSLQFFTFPNDIIAQLIACKKSNDSPLLEDQDNNNENSQENTSSPLEFELKCIDARKHTLLKDIFSGEEQLESLENNNSNDQEEDQEEDYENFIEQSKIHPPARSYHTFINTDAYGFKYYGFCYTKFFTYRVCNVTRDGKPIHNDNVEFFIRYPSCICILSRYAFHSTFLKFYSFLDQYLFENNDGFFCSDCGYFTFNEELLKYMYDFFNNTDPNATPATPSGLDMNLSLPALYDKLVVHFPSMAITSPSDYVFTSKTSTDPSSNCINEVKVEFDKMLFVGTKEEHFKEASPIDKHHHQPSSPNSNSPSDPFDDASKSTEKAPNFPMCDFDYSILTTCLSIDNIITIVNYLSLEKSLIFHSVNLYRMVMVMESLRHLIYPFRMTSIYIPIAHEKIINFLEAPFPYMVGTHSEVMWNHFRIGFEKKSSPFRRTLCSQFEAPSSSHKVNVLNLNETKFSNKDNMDYEMINIPEGVCIVNLDEDVIRFVGEESDVLSSKSQWKWSSALMQYIKDAVEKSRSNFEKSNSEYMNQIIKKRDAQIPSLTRRGSSFFFKGRKKGSSTFIKNSPSVKNILESSEEVEVTGKDPLSSGLFSPSANSNDHYLNPSQTRKRSAAVRPLANLTQKEPPPTSTLTTPRLSISNSQAIISKRKKSVMAVAQENQVSPLLTVHPIREIFLNVFIRLLTCYEIFIQFDKFDPKNDMNMTDIFNIDKFLSLDNYGGFTPGSSQVSQNFNPFQLKDKTINKKLLMALTHYGNYGGHVDSVFLREFFKTQIFHYFIQKKCELFWNISNSFKSNTPEGNMPMKRTDFAQSLPDLFVQHDNMLEQNKQLSEHVLASTVTNTFYKLFDYKMQQSTERFSLNLSLMQTSYRRSFLYKRGRFRKSWKKRFFVLRDDNTMLYYEGAEETQLKGSIKLTTDGLTKVFSVKVNEKRIFEKNSESEDDSYFTWTKSQQLELASLLKFARAMNQSEDSGSATNNNEEEGVPSTSEQFPTPYVFVVFVPGGRLLYCCAESEKAREEWIKVLRAKVMQSNVTSSLQDYLNRLKWQQSKKNFNKKIIINSVGHIINHQPSTSSISHIQSSPNLVNSPTSPVTAIHQQPLVLHKIFDFVPIAFRNSSERYKERNADLDIQSISTRMPLEEFTLRSCLEVIN</sequence>
<dbReference type="eggNOG" id="KOG2127">
    <property type="taxonomic scope" value="Eukaryota"/>
</dbReference>
<dbReference type="PANTHER" id="PTHR15288:SF0">
    <property type="entry name" value="UDENN DOMAIN-CONTAINING PROTEIN"/>
    <property type="match status" value="1"/>
</dbReference>
<dbReference type="PANTHER" id="PTHR15288">
    <property type="entry name" value="DENN DOMAIN-CONTAINING PROTEIN 2"/>
    <property type="match status" value="1"/>
</dbReference>
<evidence type="ECO:0000313" key="5">
    <source>
        <dbReference type="EMBL" id="EFC46281.1"/>
    </source>
</evidence>
<feature type="region of interest" description="Disordered" evidence="2">
    <location>
        <begin position="448"/>
        <end position="477"/>
    </location>
</feature>
<feature type="region of interest" description="Disordered" evidence="2">
    <location>
        <begin position="143"/>
        <end position="170"/>
    </location>
</feature>
<feature type="region of interest" description="Disordered" evidence="2">
    <location>
        <begin position="491"/>
        <end position="519"/>
    </location>
</feature>
<feature type="domain" description="PH" evidence="3">
    <location>
        <begin position="1391"/>
        <end position="1552"/>
    </location>
</feature>
<dbReference type="OMA" id="DYEMINI"/>
<dbReference type="InterPro" id="IPR051942">
    <property type="entry name" value="DENN_domain_containing_2"/>
</dbReference>
<dbReference type="InterPro" id="IPR011993">
    <property type="entry name" value="PH-like_dom_sf"/>
</dbReference>
<dbReference type="Proteomes" id="UP000006671">
    <property type="component" value="Unassembled WGS sequence"/>
</dbReference>
<dbReference type="InterPro" id="IPR043153">
    <property type="entry name" value="DENN_C"/>
</dbReference>
<dbReference type="InterPro" id="IPR001849">
    <property type="entry name" value="PH_domain"/>
</dbReference>
<dbReference type="OrthoDB" id="2157866at2759"/>
<dbReference type="KEGG" id="ngr:NAEGRDRAFT_57613"/>
<dbReference type="SMART" id="SM00799">
    <property type="entry name" value="DENN"/>
    <property type="match status" value="1"/>
</dbReference>
<keyword evidence="1" id="KW-0175">Coiled coil</keyword>
<feature type="region of interest" description="Disordered" evidence="2">
    <location>
        <begin position="1"/>
        <end position="20"/>
    </location>
</feature>
<dbReference type="EMBL" id="GG738859">
    <property type="protein sequence ID" value="EFC46281.1"/>
    <property type="molecule type" value="Genomic_DNA"/>
</dbReference>
<dbReference type="RefSeq" id="XP_002679025.1">
    <property type="nucleotide sequence ID" value="XM_002678979.1"/>
</dbReference>
<keyword evidence="6" id="KW-1185">Reference proteome</keyword>
<dbReference type="InterPro" id="IPR037516">
    <property type="entry name" value="Tripartite_DENN"/>
</dbReference>
<accession>D2VAB9</accession>
<dbReference type="Pfam" id="PF02141">
    <property type="entry name" value="DENN"/>
    <property type="match status" value="1"/>
</dbReference>
<feature type="coiled-coil region" evidence="1">
    <location>
        <begin position="590"/>
        <end position="622"/>
    </location>
</feature>
<feature type="region of interest" description="Disordered" evidence="2">
    <location>
        <begin position="816"/>
        <end position="846"/>
    </location>
</feature>
<dbReference type="SMART" id="SM00233">
    <property type="entry name" value="PH"/>
    <property type="match status" value="1"/>
</dbReference>
<feature type="region of interest" description="Disordered" evidence="2">
    <location>
        <begin position="373"/>
        <end position="403"/>
    </location>
</feature>
<dbReference type="Gene3D" id="2.30.29.30">
    <property type="entry name" value="Pleckstrin-homology domain (PH domain)/Phosphotyrosine-binding domain (PTB)"/>
    <property type="match status" value="1"/>
</dbReference>
<proteinExistence type="predicted"/>
<evidence type="ECO:0000256" key="1">
    <source>
        <dbReference type="SAM" id="Coils"/>
    </source>
</evidence>
<feature type="domain" description="UDENN" evidence="4">
    <location>
        <begin position="575"/>
        <end position="1083"/>
    </location>
</feature>
<evidence type="ECO:0000313" key="6">
    <source>
        <dbReference type="Proteomes" id="UP000006671"/>
    </source>
</evidence>
<dbReference type="Gene3D" id="3.40.50.11500">
    <property type="match status" value="1"/>
</dbReference>
<protein>
    <submittedName>
        <fullName evidence="5">DENN domain-containing protein</fullName>
    </submittedName>
</protein>